<dbReference type="FunFam" id="3.30.540.10:FF:000003">
    <property type="entry name" value="Inositol-1-monophosphatase"/>
    <property type="match status" value="1"/>
</dbReference>
<evidence type="ECO:0000256" key="3">
    <source>
        <dbReference type="ARBA" id="ARBA00022801"/>
    </source>
</evidence>
<feature type="binding site" evidence="5">
    <location>
        <position position="95"/>
    </location>
    <ligand>
        <name>Mg(2+)</name>
        <dbReference type="ChEBI" id="CHEBI:18420"/>
        <label>1</label>
        <note>catalytic</note>
    </ligand>
</feature>
<reference evidence="6 7" key="1">
    <citation type="submission" date="2016-10" db="EMBL/GenBank/DDBJ databases">
        <authorList>
            <person name="de Groot N.N."/>
        </authorList>
    </citation>
    <scope>NUCLEOTIDE SEQUENCE [LARGE SCALE GENOMIC DNA]</scope>
    <source>
        <strain evidence="6 7">M79</strain>
    </source>
</reference>
<gene>
    <name evidence="6" type="ORF">SAMN05216438_10249</name>
</gene>
<dbReference type="SUPFAM" id="SSF56655">
    <property type="entry name" value="Carbohydrate phosphatase"/>
    <property type="match status" value="1"/>
</dbReference>
<dbReference type="PANTHER" id="PTHR20854:SF4">
    <property type="entry name" value="INOSITOL-1-MONOPHOSPHATASE-RELATED"/>
    <property type="match status" value="1"/>
</dbReference>
<dbReference type="PANTHER" id="PTHR20854">
    <property type="entry name" value="INOSITOL MONOPHOSPHATASE"/>
    <property type="match status" value="1"/>
</dbReference>
<dbReference type="GO" id="GO:0008934">
    <property type="term" value="F:inositol monophosphate 1-phosphatase activity"/>
    <property type="evidence" value="ECO:0007669"/>
    <property type="project" value="TreeGrafter"/>
</dbReference>
<evidence type="ECO:0000256" key="1">
    <source>
        <dbReference type="ARBA" id="ARBA00001946"/>
    </source>
</evidence>
<proteinExistence type="predicted"/>
<dbReference type="GO" id="GO:0007165">
    <property type="term" value="P:signal transduction"/>
    <property type="evidence" value="ECO:0007669"/>
    <property type="project" value="TreeGrafter"/>
</dbReference>
<protein>
    <submittedName>
        <fullName evidence="6">Myo-inositol-1(Or 4)-monophosphatase</fullName>
    </submittedName>
</protein>
<dbReference type="CDD" id="cd01637">
    <property type="entry name" value="IMPase_like"/>
    <property type="match status" value="1"/>
</dbReference>
<dbReference type="EMBL" id="FOTJ01000002">
    <property type="protein sequence ID" value="SFL18598.1"/>
    <property type="molecule type" value="Genomic_DNA"/>
</dbReference>
<keyword evidence="4 5" id="KW-0460">Magnesium</keyword>
<dbReference type="Pfam" id="PF00459">
    <property type="entry name" value="Inositol_P"/>
    <property type="match status" value="1"/>
</dbReference>
<feature type="binding site" evidence="5">
    <location>
        <position position="92"/>
    </location>
    <ligand>
        <name>Mg(2+)</name>
        <dbReference type="ChEBI" id="CHEBI:18420"/>
        <label>1</label>
        <note>catalytic</note>
    </ligand>
</feature>
<dbReference type="GO" id="GO:0006020">
    <property type="term" value="P:inositol metabolic process"/>
    <property type="evidence" value="ECO:0007669"/>
    <property type="project" value="TreeGrafter"/>
</dbReference>
<accession>A0A1I4FL03</accession>
<dbReference type="OrthoDB" id="9772456at2"/>
<evidence type="ECO:0000313" key="6">
    <source>
        <dbReference type="EMBL" id="SFL18598.1"/>
    </source>
</evidence>
<evidence type="ECO:0000256" key="5">
    <source>
        <dbReference type="PIRSR" id="PIRSR600760-2"/>
    </source>
</evidence>
<dbReference type="Proteomes" id="UP000181969">
    <property type="component" value="Unassembled WGS sequence"/>
</dbReference>
<dbReference type="Gene3D" id="3.40.190.80">
    <property type="match status" value="1"/>
</dbReference>
<dbReference type="GO" id="GO:0046872">
    <property type="term" value="F:metal ion binding"/>
    <property type="evidence" value="ECO:0007669"/>
    <property type="project" value="UniProtKB-KW"/>
</dbReference>
<comment type="cofactor">
    <cofactor evidence="1 5">
        <name>Mg(2+)</name>
        <dbReference type="ChEBI" id="CHEBI:18420"/>
    </cofactor>
</comment>
<dbReference type="PRINTS" id="PR00377">
    <property type="entry name" value="IMPHPHTASES"/>
</dbReference>
<dbReference type="InterPro" id="IPR000760">
    <property type="entry name" value="Inositol_monophosphatase-like"/>
</dbReference>
<feature type="binding site" evidence="5">
    <location>
        <position position="72"/>
    </location>
    <ligand>
        <name>Mg(2+)</name>
        <dbReference type="ChEBI" id="CHEBI:18420"/>
        <label>1</label>
        <note>catalytic</note>
    </ligand>
</feature>
<feature type="binding site" evidence="5">
    <location>
        <position position="94"/>
    </location>
    <ligand>
        <name>Mg(2+)</name>
        <dbReference type="ChEBI" id="CHEBI:18420"/>
        <label>1</label>
        <note>catalytic</note>
    </ligand>
</feature>
<dbReference type="Gene3D" id="3.30.540.10">
    <property type="entry name" value="Fructose-1,6-Bisphosphatase, subunit A, domain 1"/>
    <property type="match status" value="1"/>
</dbReference>
<evidence type="ECO:0000256" key="2">
    <source>
        <dbReference type="ARBA" id="ARBA00022723"/>
    </source>
</evidence>
<sequence>MKDNLFALKKLKQAKTWVREAGAFLRDHIHQTLEVSQKSNFSDLVTNFDQHVQEIIIEEISKNYPEDKILAEEAGRNTAAFDRSQENFWVLDPIDGTINFVVQQDNFAVMLAYYEKGQPQFGLILDVMADKLYWNNAQEVYCNDRRLSYKPQAFEKSLLSINSMIYRKNLYKLTDFSLTTLGVRMLGSAGMAYADLLEGKTVAYFSRLQPWDYAAGGILTEKLGFVTKTFEGKKPNLIDRQYVYSLPEHLVEQLIQRTDIIL</sequence>
<dbReference type="AlphaFoldDB" id="A0A1I4FL03"/>
<keyword evidence="2 5" id="KW-0479">Metal-binding</keyword>
<keyword evidence="3" id="KW-0378">Hydrolase</keyword>
<feature type="binding site" evidence="5">
    <location>
        <position position="212"/>
    </location>
    <ligand>
        <name>Mg(2+)</name>
        <dbReference type="ChEBI" id="CHEBI:18420"/>
        <label>1</label>
        <note>catalytic</note>
    </ligand>
</feature>
<dbReference type="RefSeq" id="WP_074750468.1">
    <property type="nucleotide sequence ID" value="NZ_CAXVJC010000010.1"/>
</dbReference>
<name>A0A1I4FL03_9LACT</name>
<evidence type="ECO:0000313" key="7">
    <source>
        <dbReference type="Proteomes" id="UP000181969"/>
    </source>
</evidence>
<evidence type="ECO:0000256" key="4">
    <source>
        <dbReference type="ARBA" id="ARBA00022842"/>
    </source>
</evidence>
<organism evidence="6 7">
    <name type="scientific">Lactococcus garvieae</name>
    <dbReference type="NCBI Taxonomy" id="1363"/>
    <lineage>
        <taxon>Bacteria</taxon>
        <taxon>Bacillati</taxon>
        <taxon>Bacillota</taxon>
        <taxon>Bacilli</taxon>
        <taxon>Lactobacillales</taxon>
        <taxon>Streptococcaceae</taxon>
        <taxon>Lactococcus</taxon>
    </lineage>
</organism>